<dbReference type="GO" id="GO:2001059">
    <property type="term" value="P:D-tagatose 6-phosphate catabolic process"/>
    <property type="evidence" value="ECO:0007669"/>
    <property type="project" value="UniProtKB-UniPathway"/>
</dbReference>
<dbReference type="InterPro" id="IPR002173">
    <property type="entry name" value="Carboh/pur_kinase_PfkB_CS"/>
</dbReference>
<dbReference type="Proteomes" id="UP000461585">
    <property type="component" value="Unassembled WGS sequence"/>
</dbReference>
<reference evidence="10 11" key="1">
    <citation type="submission" date="2020-01" db="EMBL/GenBank/DDBJ databases">
        <title>Anaeroalcalibacter tamaniensis gen. nov., sp. nov., moderately halophilic strictly anaerobic fermenter bacterium from mud volcano of Taman peninsula.</title>
        <authorList>
            <person name="Frolova A."/>
            <person name="Merkel A.Y."/>
            <person name="Slobodkin A.I."/>
        </authorList>
    </citation>
    <scope>NUCLEOTIDE SEQUENCE [LARGE SCALE GENOMIC DNA]</scope>
    <source>
        <strain evidence="10 11">F-3ap</strain>
    </source>
</reference>
<dbReference type="GO" id="GO:0005829">
    <property type="term" value="C:cytosol"/>
    <property type="evidence" value="ECO:0007669"/>
    <property type="project" value="TreeGrafter"/>
</dbReference>
<proteinExistence type="inferred from homology"/>
<comment type="similarity">
    <text evidence="1">Belongs to the carbohydrate kinase pfkB family.</text>
</comment>
<evidence type="ECO:0000256" key="6">
    <source>
        <dbReference type="ARBA" id="ARBA00047745"/>
    </source>
</evidence>
<dbReference type="InterPro" id="IPR011611">
    <property type="entry name" value="PfkB_dom"/>
</dbReference>
<comment type="similarity">
    <text evidence="7">Belongs to the carbohydrate kinase PfkB family. LacC subfamily.</text>
</comment>
<dbReference type="GO" id="GO:0044281">
    <property type="term" value="P:small molecule metabolic process"/>
    <property type="evidence" value="ECO:0007669"/>
    <property type="project" value="UniProtKB-ARBA"/>
</dbReference>
<comment type="caution">
    <text evidence="10">The sequence shown here is derived from an EMBL/GenBank/DDBJ whole genome shotgun (WGS) entry which is preliminary data.</text>
</comment>
<dbReference type="PANTHER" id="PTHR46566">
    <property type="entry name" value="1-PHOSPHOFRUCTOKINASE-RELATED"/>
    <property type="match status" value="1"/>
</dbReference>
<comment type="function">
    <text evidence="8">Catalyzes the ATP-dependent phosphorylation of fructose-l-phosphate to fructose-l,6-bisphosphate.</text>
</comment>
<feature type="domain" description="Carbohydrate kinase PfkB" evidence="9">
    <location>
        <begin position="7"/>
        <end position="292"/>
    </location>
</feature>
<dbReference type="UniPathway" id="UPA00704">
    <property type="reaction ID" value="UER00715"/>
</dbReference>
<dbReference type="FunFam" id="3.40.1190.20:FF:000001">
    <property type="entry name" value="Phosphofructokinase"/>
    <property type="match status" value="1"/>
</dbReference>
<dbReference type="Gene3D" id="3.40.1190.20">
    <property type="match status" value="1"/>
</dbReference>
<dbReference type="PROSITE" id="PS00583">
    <property type="entry name" value="PFKB_KINASES_1"/>
    <property type="match status" value="1"/>
</dbReference>
<comment type="pathway">
    <text evidence="7">Carbohydrate metabolism; D-tagatose 6-phosphate degradation; D-glyceraldehyde 3-phosphate and glycerone phosphate from D-tagatose 6-phosphate: step 1/2.</text>
</comment>
<evidence type="ECO:0000256" key="7">
    <source>
        <dbReference type="PIRNR" id="PIRNR000535"/>
    </source>
</evidence>
<dbReference type="PIRSF" id="PIRSF000535">
    <property type="entry name" value="1PFK/6PFK/LacC"/>
    <property type="match status" value="1"/>
</dbReference>
<sequence length="310" mass="33277">MITTVTLNPAIDKTVLLDTFEVGSVNRVKSVREDMGGKGINVAKILQSLGEDVAAIGFMGEKNDTHVKKLLELARLDTEFVTVDALTRTNTKIVELGKGITTDVNEAGFAVSADKVAAIQAMVADYAKKSDYMVFSGSVPPGAPKDIYKVLAGEARKTSKVVLDAEGELLLLGLQESPYIIKPNIHELETALGKELPGDKEVVQACRELMETYGVTYVLVSMGGDGSLLVARDRVLKAMPVKVEVKSTVGAGDSMLAGFVYGMIRYDEDLEKALAYGAACGTLAVGKEGTETLSREEIEKMLERIAIVRL</sequence>
<evidence type="ECO:0000313" key="11">
    <source>
        <dbReference type="Proteomes" id="UP000461585"/>
    </source>
</evidence>
<dbReference type="NCBIfam" id="TIGR03828">
    <property type="entry name" value="pfkB"/>
    <property type="match status" value="1"/>
</dbReference>
<evidence type="ECO:0000313" key="10">
    <source>
        <dbReference type="EMBL" id="NDL67356.1"/>
    </source>
</evidence>
<evidence type="ECO:0000256" key="5">
    <source>
        <dbReference type="ARBA" id="ARBA00022840"/>
    </source>
</evidence>
<protein>
    <recommendedName>
        <fullName evidence="7">Tagatose-6-phosphate kinase</fullName>
        <ecNumber evidence="7">2.7.1.144</ecNumber>
    </recommendedName>
</protein>
<keyword evidence="3 7" id="KW-0547">Nucleotide-binding</keyword>
<keyword evidence="4 8" id="KW-0418">Kinase</keyword>
<dbReference type="GO" id="GO:0009024">
    <property type="term" value="F:tagatose-6-phosphate kinase activity"/>
    <property type="evidence" value="ECO:0007669"/>
    <property type="project" value="UniProtKB-EC"/>
</dbReference>
<dbReference type="InterPro" id="IPR029056">
    <property type="entry name" value="Ribokinase-like"/>
</dbReference>
<dbReference type="InterPro" id="IPR022463">
    <property type="entry name" value="1-PFruKinase"/>
</dbReference>
<dbReference type="SUPFAM" id="SSF53613">
    <property type="entry name" value="Ribokinase-like"/>
    <property type="match status" value="1"/>
</dbReference>
<dbReference type="GO" id="GO:0005524">
    <property type="term" value="F:ATP binding"/>
    <property type="evidence" value="ECO:0007669"/>
    <property type="project" value="UniProtKB-UniRule"/>
</dbReference>
<dbReference type="PROSITE" id="PS00584">
    <property type="entry name" value="PFKB_KINASES_2"/>
    <property type="match status" value="1"/>
</dbReference>
<evidence type="ECO:0000256" key="4">
    <source>
        <dbReference type="ARBA" id="ARBA00022777"/>
    </source>
</evidence>
<evidence type="ECO:0000256" key="8">
    <source>
        <dbReference type="RuleBase" id="RU369061"/>
    </source>
</evidence>
<dbReference type="PANTHER" id="PTHR46566:SF2">
    <property type="entry name" value="ATP-DEPENDENT 6-PHOSPHOFRUCTOKINASE ISOZYME 2"/>
    <property type="match status" value="1"/>
</dbReference>
<comment type="catalytic activity">
    <reaction evidence="7">
        <text>D-tagatofuranose 6-phosphate + ATP = D-tagatofuranose 1,6-bisphosphate + ADP + H(+)</text>
        <dbReference type="Rhea" id="RHEA:12420"/>
        <dbReference type="ChEBI" id="CHEBI:15378"/>
        <dbReference type="ChEBI" id="CHEBI:30616"/>
        <dbReference type="ChEBI" id="CHEBI:58694"/>
        <dbReference type="ChEBI" id="CHEBI:58695"/>
        <dbReference type="ChEBI" id="CHEBI:456216"/>
        <dbReference type="EC" id="2.7.1.144"/>
    </reaction>
</comment>
<evidence type="ECO:0000256" key="1">
    <source>
        <dbReference type="ARBA" id="ARBA00005380"/>
    </source>
</evidence>
<gene>
    <name evidence="10" type="primary">pfkB</name>
    <name evidence="10" type="ORF">GXN74_06335</name>
</gene>
<dbReference type="Pfam" id="PF00294">
    <property type="entry name" value="PfkB"/>
    <property type="match status" value="1"/>
</dbReference>
<dbReference type="EC" id="2.7.1.144" evidence="7"/>
<keyword evidence="5 7" id="KW-0067">ATP-binding</keyword>
<evidence type="ECO:0000256" key="2">
    <source>
        <dbReference type="ARBA" id="ARBA00022679"/>
    </source>
</evidence>
<keyword evidence="7" id="KW-0423">Lactose metabolism</keyword>
<keyword evidence="11" id="KW-1185">Reference proteome</keyword>
<organism evidence="10 11">
    <name type="scientific">Anaerotalea alkaliphila</name>
    <dbReference type="NCBI Taxonomy" id="2662126"/>
    <lineage>
        <taxon>Bacteria</taxon>
        <taxon>Bacillati</taxon>
        <taxon>Bacillota</taxon>
        <taxon>Clostridia</taxon>
        <taxon>Eubacteriales</taxon>
        <taxon>Anaerotalea</taxon>
    </lineage>
</organism>
<name>A0A7X5HVE7_9FIRM</name>
<comment type="catalytic activity">
    <reaction evidence="6 8">
        <text>beta-D-fructose 1-phosphate + ATP = beta-D-fructose 1,6-bisphosphate + ADP + H(+)</text>
        <dbReference type="Rhea" id="RHEA:14213"/>
        <dbReference type="ChEBI" id="CHEBI:15378"/>
        <dbReference type="ChEBI" id="CHEBI:30616"/>
        <dbReference type="ChEBI" id="CHEBI:32966"/>
        <dbReference type="ChEBI" id="CHEBI:138881"/>
        <dbReference type="ChEBI" id="CHEBI:456216"/>
        <dbReference type="EC" id="2.7.1.56"/>
    </reaction>
</comment>
<dbReference type="AlphaFoldDB" id="A0A7X5HVE7"/>
<dbReference type="GO" id="GO:0008662">
    <property type="term" value="F:1-phosphofructokinase activity"/>
    <property type="evidence" value="ECO:0007669"/>
    <property type="project" value="UniProtKB-UniRule"/>
</dbReference>
<dbReference type="InterPro" id="IPR017583">
    <property type="entry name" value="Tagatose/fructose_Pkinase"/>
</dbReference>
<evidence type="ECO:0000259" key="9">
    <source>
        <dbReference type="Pfam" id="PF00294"/>
    </source>
</evidence>
<dbReference type="NCBIfam" id="TIGR03168">
    <property type="entry name" value="1-PFK"/>
    <property type="match status" value="1"/>
</dbReference>
<accession>A0A7X5HVE7</accession>
<keyword evidence="2 7" id="KW-0808">Transferase</keyword>
<dbReference type="EMBL" id="JAAEEH010000013">
    <property type="protein sequence ID" value="NDL67356.1"/>
    <property type="molecule type" value="Genomic_DNA"/>
</dbReference>
<dbReference type="RefSeq" id="WP_162370079.1">
    <property type="nucleotide sequence ID" value="NZ_JAAEEH010000013.1"/>
</dbReference>
<dbReference type="GO" id="GO:0005988">
    <property type="term" value="P:lactose metabolic process"/>
    <property type="evidence" value="ECO:0007669"/>
    <property type="project" value="UniProtKB-KW"/>
</dbReference>
<evidence type="ECO:0000256" key="3">
    <source>
        <dbReference type="ARBA" id="ARBA00022741"/>
    </source>
</evidence>
<dbReference type="GO" id="GO:0016052">
    <property type="term" value="P:carbohydrate catabolic process"/>
    <property type="evidence" value="ECO:0007669"/>
    <property type="project" value="UniProtKB-ARBA"/>
</dbReference>
<dbReference type="CDD" id="cd01164">
    <property type="entry name" value="FruK_PfkB_like"/>
    <property type="match status" value="1"/>
</dbReference>